<evidence type="ECO:0000313" key="1">
    <source>
        <dbReference type="EMBL" id="SEP11504.1"/>
    </source>
</evidence>
<organism evidence="1 2">
    <name type="scientific">Rhodopseudomonas pseudopalustris</name>
    <dbReference type="NCBI Taxonomy" id="1513892"/>
    <lineage>
        <taxon>Bacteria</taxon>
        <taxon>Pseudomonadati</taxon>
        <taxon>Pseudomonadota</taxon>
        <taxon>Alphaproteobacteria</taxon>
        <taxon>Hyphomicrobiales</taxon>
        <taxon>Nitrobacteraceae</taxon>
        <taxon>Rhodopseudomonas</taxon>
    </lineage>
</organism>
<evidence type="ECO:0000313" key="2">
    <source>
        <dbReference type="Proteomes" id="UP000199615"/>
    </source>
</evidence>
<proteinExistence type="predicted"/>
<dbReference type="OrthoDB" id="9932246at2"/>
<protein>
    <submittedName>
        <fullName evidence="1">Uncharacterized protein</fullName>
    </submittedName>
</protein>
<accession>A0A1H8V8C4</accession>
<dbReference type="EMBL" id="FODT01000008">
    <property type="protein sequence ID" value="SEP11504.1"/>
    <property type="molecule type" value="Genomic_DNA"/>
</dbReference>
<reference evidence="2" key="1">
    <citation type="submission" date="2016-10" db="EMBL/GenBank/DDBJ databases">
        <authorList>
            <person name="Varghese N."/>
            <person name="Submissions S."/>
        </authorList>
    </citation>
    <scope>NUCLEOTIDE SEQUENCE [LARGE SCALE GENOMIC DNA]</scope>
    <source>
        <strain evidence="2">DSM 123</strain>
    </source>
</reference>
<dbReference type="RefSeq" id="WP_092685153.1">
    <property type="nucleotide sequence ID" value="NZ_FODT01000008.1"/>
</dbReference>
<keyword evidence="2" id="KW-1185">Reference proteome</keyword>
<dbReference type="Proteomes" id="UP000199615">
    <property type="component" value="Unassembled WGS sequence"/>
</dbReference>
<gene>
    <name evidence="1" type="ORF">SAMN05444123_108109</name>
</gene>
<sequence>MTVFTFQIDPMPALRDAAKARVDRSFNTEAAAMAHQDAAYAAKRDLAARALAGDLSELMLVEAELRGVSVADLASDILTKPETVAAREMRRQTVLAAIRNAATPAELEQVTKIYG</sequence>
<dbReference type="AlphaFoldDB" id="A0A1H8V8C4"/>
<name>A0A1H8V8C4_9BRAD</name>